<name>A0A9J5XHD1_SOLCO</name>
<dbReference type="AlphaFoldDB" id="A0A9J5XHD1"/>
<gene>
    <name evidence="1" type="ORF">H5410_048165</name>
</gene>
<evidence type="ECO:0000313" key="2">
    <source>
        <dbReference type="Proteomes" id="UP000824120"/>
    </source>
</evidence>
<protein>
    <submittedName>
        <fullName evidence="1">Uncharacterized protein</fullName>
    </submittedName>
</protein>
<reference evidence="1 2" key="1">
    <citation type="submission" date="2020-09" db="EMBL/GenBank/DDBJ databases">
        <title>De no assembly of potato wild relative species, Solanum commersonii.</title>
        <authorList>
            <person name="Cho K."/>
        </authorList>
    </citation>
    <scope>NUCLEOTIDE SEQUENCE [LARGE SCALE GENOMIC DNA]</scope>
    <source>
        <strain evidence="1">LZ3.2</strain>
        <tissue evidence="1">Leaf</tissue>
    </source>
</reference>
<evidence type="ECO:0000313" key="1">
    <source>
        <dbReference type="EMBL" id="KAG5587731.1"/>
    </source>
</evidence>
<sequence>MALIAGDQFYVPAARRSDCNLPVCHSSSQYYMRNASEEIQAIKETNAMDPAASEEQSLETEQLVEKQSFEPDCQGNVLKENDDEEIEVEDDILEGVRHSYEQSNSDKIWPADSNHELMLEHKENSVKEEEEGIVEDELSRLENCNLKTTQNDVDITSCQQNYDGIDSYRTKFMYLDDIAAITRRRRVLLEHY</sequence>
<keyword evidence="2" id="KW-1185">Reference proteome</keyword>
<comment type="caution">
    <text evidence="1">The sequence shown here is derived from an EMBL/GenBank/DDBJ whole genome shotgun (WGS) entry which is preliminary data.</text>
</comment>
<accession>A0A9J5XHD1</accession>
<organism evidence="1 2">
    <name type="scientific">Solanum commersonii</name>
    <name type="common">Commerson's wild potato</name>
    <name type="synonym">Commerson's nightshade</name>
    <dbReference type="NCBI Taxonomy" id="4109"/>
    <lineage>
        <taxon>Eukaryota</taxon>
        <taxon>Viridiplantae</taxon>
        <taxon>Streptophyta</taxon>
        <taxon>Embryophyta</taxon>
        <taxon>Tracheophyta</taxon>
        <taxon>Spermatophyta</taxon>
        <taxon>Magnoliopsida</taxon>
        <taxon>eudicotyledons</taxon>
        <taxon>Gunneridae</taxon>
        <taxon>Pentapetalae</taxon>
        <taxon>asterids</taxon>
        <taxon>lamiids</taxon>
        <taxon>Solanales</taxon>
        <taxon>Solanaceae</taxon>
        <taxon>Solanoideae</taxon>
        <taxon>Solaneae</taxon>
        <taxon>Solanum</taxon>
    </lineage>
</organism>
<dbReference type="Proteomes" id="UP000824120">
    <property type="component" value="Chromosome 9"/>
</dbReference>
<dbReference type="EMBL" id="JACXVP010000009">
    <property type="protein sequence ID" value="KAG5587731.1"/>
    <property type="molecule type" value="Genomic_DNA"/>
</dbReference>
<proteinExistence type="predicted"/>
<dbReference type="OrthoDB" id="10492336at2759"/>